<keyword evidence="5" id="KW-0597">Phosphoprotein</keyword>
<sequence length="440" mass="49139">MRKLFIQFYLLLVTCFIVAVIMVGAVYKQAVDKVGERYLSDLLRTSLSLIEAELKGVPPQMWGEMLARADNDLSFHIKVEPLSQYSLDDESYQALANGDIVMIEDSYLFLQRISNSDYVLVAGPLRYLFFLHQLKWFDYALLAFVGLSLALPVFLWMRPHWRDLTALERAATRLGAGQFDTRVNLSERSGVARLGLAFNRMIDSINELLASKKSLTNAVAHELRTPLARLRYRLALLENADTAAMERDLNAIDSLIEELLLHARLDRPEMTLALTQLDAVPWARTRLADISAIEPELHWVLATDASTPLAIQADKHLLSRALDNLLTNARRYARSTVQVKLVEDRDGWALSVEDDGPGIPAEDCDRVFEPFVRLDESRARHTGGHGLGLAIVAGIARAHHGSISVDNDGPLGGARFTLRWPKPVVVHSVTSGNIPATDDR</sequence>
<dbReference type="CDD" id="cd00082">
    <property type="entry name" value="HisKA"/>
    <property type="match status" value="1"/>
</dbReference>
<evidence type="ECO:0000256" key="8">
    <source>
        <dbReference type="ARBA" id="ARBA00022777"/>
    </source>
</evidence>
<dbReference type="PANTHER" id="PTHR44936:SF10">
    <property type="entry name" value="SENSOR PROTEIN RSTB"/>
    <property type="match status" value="1"/>
</dbReference>
<dbReference type="Pfam" id="PF00512">
    <property type="entry name" value="HisKA"/>
    <property type="match status" value="1"/>
</dbReference>
<keyword evidence="10" id="KW-1133">Transmembrane helix</keyword>
<dbReference type="Proteomes" id="UP001168540">
    <property type="component" value="Unassembled WGS sequence"/>
</dbReference>
<gene>
    <name evidence="13" type="primary">rstB</name>
    <name evidence="13" type="ORF">QU481_13975</name>
</gene>
<dbReference type="InterPro" id="IPR036097">
    <property type="entry name" value="HisK_dim/P_sf"/>
</dbReference>
<evidence type="ECO:0000256" key="1">
    <source>
        <dbReference type="ARBA" id="ARBA00000085"/>
    </source>
</evidence>
<feature type="transmembrane region" description="Helical" evidence="10">
    <location>
        <begin position="136"/>
        <end position="157"/>
    </location>
</feature>
<evidence type="ECO:0000313" key="13">
    <source>
        <dbReference type="EMBL" id="MDN0075995.1"/>
    </source>
</evidence>
<keyword evidence="7" id="KW-0547">Nucleotide-binding</keyword>
<dbReference type="InterPro" id="IPR004358">
    <property type="entry name" value="Sig_transdc_His_kin-like_C"/>
</dbReference>
<dbReference type="InterPro" id="IPR005467">
    <property type="entry name" value="His_kinase_dom"/>
</dbReference>
<comment type="caution">
    <text evidence="13">The sequence shown here is derived from an EMBL/GenBank/DDBJ whole genome shotgun (WGS) entry which is preliminary data.</text>
</comment>
<dbReference type="SUPFAM" id="SSF47384">
    <property type="entry name" value="Homodimeric domain of signal transducing histidine kinase"/>
    <property type="match status" value="1"/>
</dbReference>
<evidence type="ECO:0000256" key="4">
    <source>
        <dbReference type="ARBA" id="ARBA00022475"/>
    </source>
</evidence>
<keyword evidence="6 13" id="KW-0808">Transferase</keyword>
<proteinExistence type="predicted"/>
<dbReference type="PROSITE" id="PS50885">
    <property type="entry name" value="HAMP"/>
    <property type="match status" value="1"/>
</dbReference>
<protein>
    <recommendedName>
        <fullName evidence="3">histidine kinase</fullName>
        <ecNumber evidence="3">2.7.13.3</ecNumber>
    </recommendedName>
</protein>
<keyword evidence="4" id="KW-1003">Cell membrane</keyword>
<dbReference type="SUPFAM" id="SSF55874">
    <property type="entry name" value="ATPase domain of HSP90 chaperone/DNA topoisomerase II/histidine kinase"/>
    <property type="match status" value="1"/>
</dbReference>
<evidence type="ECO:0000256" key="6">
    <source>
        <dbReference type="ARBA" id="ARBA00022679"/>
    </source>
</evidence>
<keyword evidence="8 13" id="KW-0418">Kinase</keyword>
<keyword evidence="9" id="KW-0067">ATP-binding</keyword>
<keyword evidence="14" id="KW-1185">Reference proteome</keyword>
<dbReference type="NCBIfam" id="NF007898">
    <property type="entry name" value="PRK10604.1"/>
    <property type="match status" value="1"/>
</dbReference>
<reference evidence="13" key="1">
    <citation type="submission" date="2023-06" db="EMBL/GenBank/DDBJ databases">
        <authorList>
            <person name="Zhang S."/>
        </authorList>
    </citation>
    <scope>NUCLEOTIDE SEQUENCE</scope>
    <source>
        <strain evidence="13">SG2303</strain>
    </source>
</reference>
<dbReference type="InterPro" id="IPR050980">
    <property type="entry name" value="2C_sensor_his_kinase"/>
</dbReference>
<dbReference type="PROSITE" id="PS50109">
    <property type="entry name" value="HIS_KIN"/>
    <property type="match status" value="1"/>
</dbReference>
<dbReference type="SMART" id="SM00387">
    <property type="entry name" value="HATPase_c"/>
    <property type="match status" value="1"/>
</dbReference>
<evidence type="ECO:0000256" key="3">
    <source>
        <dbReference type="ARBA" id="ARBA00012438"/>
    </source>
</evidence>
<accession>A0ABT7XQK0</accession>
<comment type="subcellular location">
    <subcellularLocation>
        <location evidence="2">Cell membrane</location>
        <topology evidence="2">Multi-pass membrane protein</topology>
    </subcellularLocation>
</comment>
<keyword evidence="10" id="KW-0812">Transmembrane</keyword>
<dbReference type="RefSeq" id="WP_289830637.1">
    <property type="nucleotide sequence ID" value="NZ_JAUEDK010000024.1"/>
</dbReference>
<dbReference type="SMART" id="SM00304">
    <property type="entry name" value="HAMP"/>
    <property type="match status" value="1"/>
</dbReference>
<keyword evidence="10" id="KW-0472">Membrane</keyword>
<evidence type="ECO:0000256" key="2">
    <source>
        <dbReference type="ARBA" id="ARBA00004651"/>
    </source>
</evidence>
<dbReference type="InterPro" id="IPR003660">
    <property type="entry name" value="HAMP_dom"/>
</dbReference>
<evidence type="ECO:0000259" key="11">
    <source>
        <dbReference type="PROSITE" id="PS50109"/>
    </source>
</evidence>
<dbReference type="Gene3D" id="1.10.287.130">
    <property type="match status" value="1"/>
</dbReference>
<evidence type="ECO:0000313" key="14">
    <source>
        <dbReference type="Proteomes" id="UP001168540"/>
    </source>
</evidence>
<feature type="domain" description="Histidine kinase" evidence="11">
    <location>
        <begin position="218"/>
        <end position="424"/>
    </location>
</feature>
<dbReference type="Pfam" id="PF00672">
    <property type="entry name" value="HAMP"/>
    <property type="match status" value="1"/>
</dbReference>
<dbReference type="SMART" id="SM00388">
    <property type="entry name" value="HisKA"/>
    <property type="match status" value="1"/>
</dbReference>
<evidence type="ECO:0000256" key="10">
    <source>
        <dbReference type="SAM" id="Phobius"/>
    </source>
</evidence>
<dbReference type="InterPro" id="IPR003594">
    <property type="entry name" value="HATPase_dom"/>
</dbReference>
<evidence type="ECO:0000256" key="7">
    <source>
        <dbReference type="ARBA" id="ARBA00022741"/>
    </source>
</evidence>
<dbReference type="PANTHER" id="PTHR44936">
    <property type="entry name" value="SENSOR PROTEIN CREC"/>
    <property type="match status" value="1"/>
</dbReference>
<comment type="catalytic activity">
    <reaction evidence="1">
        <text>ATP + protein L-histidine = ADP + protein N-phospho-L-histidine.</text>
        <dbReference type="EC" id="2.7.13.3"/>
    </reaction>
</comment>
<dbReference type="InterPro" id="IPR003661">
    <property type="entry name" value="HisK_dim/P_dom"/>
</dbReference>
<evidence type="ECO:0000259" key="12">
    <source>
        <dbReference type="PROSITE" id="PS50885"/>
    </source>
</evidence>
<feature type="domain" description="HAMP" evidence="12">
    <location>
        <begin position="158"/>
        <end position="210"/>
    </location>
</feature>
<evidence type="ECO:0000256" key="9">
    <source>
        <dbReference type="ARBA" id="ARBA00022840"/>
    </source>
</evidence>
<dbReference type="EMBL" id="JAUEDK010000024">
    <property type="protein sequence ID" value="MDN0075995.1"/>
    <property type="molecule type" value="Genomic_DNA"/>
</dbReference>
<evidence type="ECO:0000256" key="5">
    <source>
        <dbReference type="ARBA" id="ARBA00022553"/>
    </source>
</evidence>
<dbReference type="Gene3D" id="3.30.565.10">
    <property type="entry name" value="Histidine kinase-like ATPase, C-terminal domain"/>
    <property type="match status" value="1"/>
</dbReference>
<dbReference type="EC" id="2.7.13.3" evidence="3"/>
<dbReference type="CDD" id="cd06225">
    <property type="entry name" value="HAMP"/>
    <property type="match status" value="1"/>
</dbReference>
<dbReference type="Pfam" id="PF02518">
    <property type="entry name" value="HATPase_c"/>
    <property type="match status" value="1"/>
</dbReference>
<dbReference type="InterPro" id="IPR036890">
    <property type="entry name" value="HATPase_C_sf"/>
</dbReference>
<name>A0ABT7XQK0_9NEIS</name>
<feature type="transmembrane region" description="Helical" evidence="10">
    <location>
        <begin position="6"/>
        <end position="27"/>
    </location>
</feature>
<dbReference type="PRINTS" id="PR00344">
    <property type="entry name" value="BCTRLSENSOR"/>
</dbReference>
<dbReference type="GO" id="GO:0004673">
    <property type="term" value="F:protein histidine kinase activity"/>
    <property type="evidence" value="ECO:0007669"/>
    <property type="project" value="UniProtKB-EC"/>
</dbReference>
<organism evidence="13 14">
    <name type="scientific">Crenobacter oryzisoli</name>
    <dbReference type="NCBI Taxonomy" id="3056844"/>
    <lineage>
        <taxon>Bacteria</taxon>
        <taxon>Pseudomonadati</taxon>
        <taxon>Pseudomonadota</taxon>
        <taxon>Betaproteobacteria</taxon>
        <taxon>Neisseriales</taxon>
        <taxon>Neisseriaceae</taxon>
        <taxon>Crenobacter</taxon>
    </lineage>
</organism>